<organism evidence="8 9">
    <name type="scientific">Hyphomonas pacifica</name>
    <dbReference type="NCBI Taxonomy" id="1280941"/>
    <lineage>
        <taxon>Bacteria</taxon>
        <taxon>Pseudomonadati</taxon>
        <taxon>Pseudomonadota</taxon>
        <taxon>Alphaproteobacteria</taxon>
        <taxon>Hyphomonadales</taxon>
        <taxon>Hyphomonadaceae</taxon>
        <taxon>Hyphomonas</taxon>
    </lineage>
</organism>
<keyword evidence="2" id="KW-0540">Nuclease</keyword>
<dbReference type="InterPro" id="IPR005229">
    <property type="entry name" value="YicC/YloC-like"/>
</dbReference>
<evidence type="ECO:0000259" key="6">
    <source>
        <dbReference type="Pfam" id="PF03755"/>
    </source>
</evidence>
<dbReference type="OrthoDB" id="9771229at2"/>
<feature type="domain" description="Endoribonuclease YicC-like N-terminal" evidence="6">
    <location>
        <begin position="6"/>
        <end position="159"/>
    </location>
</feature>
<sequence length="295" mass="31127">MSKLSGMTGFARLTGEEDWGAWAWEAKSVNGRGLDVRVNTPPGFDALERHVKAAASKLFNRGSLQVSLRIEMSGATENVAINEAFLDKLVAATRQAHQGELSCEAIATLMTVKGVVEAGGDNIRDLAMQEGVSAMLAGAAEQVLAELAEARLAEGASLQSIMGKLVDELEETAKQAASLAGDQPSLLKARLSKQLEELGAGSQVDAERLAAELAITAAKADVREELDRLSAHFETARGLLASGSPAGRKLDFLAQELNREANTLCSKSVSLDLTNAGLGLKGIIDQFKEQAANVE</sequence>
<evidence type="ECO:0000256" key="5">
    <source>
        <dbReference type="ARBA" id="ARBA00035648"/>
    </source>
</evidence>
<dbReference type="eggNOG" id="COG1561">
    <property type="taxonomic scope" value="Bacteria"/>
</dbReference>
<dbReference type="NCBIfam" id="TIGR00255">
    <property type="entry name" value="YicC/YloC family endoribonuclease"/>
    <property type="match status" value="1"/>
</dbReference>
<proteinExistence type="inferred from homology"/>
<feature type="domain" description="Endoribonuclease YicC-like C-terminal" evidence="7">
    <location>
        <begin position="185"/>
        <end position="295"/>
    </location>
</feature>
<dbReference type="PANTHER" id="PTHR30636:SF3">
    <property type="entry name" value="UPF0701 PROTEIN YICC"/>
    <property type="match status" value="1"/>
</dbReference>
<keyword evidence="9" id="KW-1185">Reference proteome</keyword>
<dbReference type="GO" id="GO:0016787">
    <property type="term" value="F:hydrolase activity"/>
    <property type="evidence" value="ECO:0007669"/>
    <property type="project" value="UniProtKB-KW"/>
</dbReference>
<evidence type="ECO:0000259" key="7">
    <source>
        <dbReference type="Pfam" id="PF08340"/>
    </source>
</evidence>
<reference evidence="8 9" key="1">
    <citation type="submission" date="2013-04" db="EMBL/GenBank/DDBJ databases">
        <title>Hyphomonas sp. T24B3 Genome Sequencing.</title>
        <authorList>
            <person name="Lai Q."/>
            <person name="Shao Z."/>
        </authorList>
    </citation>
    <scope>NUCLEOTIDE SEQUENCE [LARGE SCALE GENOMIC DNA]</scope>
    <source>
        <strain evidence="8 9">T24B3</strain>
    </source>
</reference>
<dbReference type="RefSeq" id="WP_034827247.1">
    <property type="nucleotide sequence ID" value="NZ_AWFA01000029.1"/>
</dbReference>
<dbReference type="GO" id="GO:0004521">
    <property type="term" value="F:RNA endonuclease activity"/>
    <property type="evidence" value="ECO:0007669"/>
    <property type="project" value="InterPro"/>
</dbReference>
<keyword evidence="3" id="KW-0255">Endonuclease</keyword>
<evidence type="ECO:0000256" key="4">
    <source>
        <dbReference type="ARBA" id="ARBA00022801"/>
    </source>
</evidence>
<protein>
    <submittedName>
        <fullName evidence="8">Uncharacterized protein</fullName>
    </submittedName>
</protein>
<dbReference type="InterPro" id="IPR013551">
    <property type="entry name" value="YicC-like_C"/>
</dbReference>
<dbReference type="Proteomes" id="UP000249123">
    <property type="component" value="Unassembled WGS sequence"/>
</dbReference>
<dbReference type="STRING" id="1280941.HY2_14355"/>
<dbReference type="EMBL" id="AWFB01000031">
    <property type="protein sequence ID" value="RAN32600.1"/>
    <property type="molecule type" value="Genomic_DNA"/>
</dbReference>
<dbReference type="PANTHER" id="PTHR30636">
    <property type="entry name" value="UPF0701 PROTEIN YICC"/>
    <property type="match status" value="1"/>
</dbReference>
<gene>
    <name evidence="8" type="ORF">HY3_14835</name>
</gene>
<evidence type="ECO:0000256" key="1">
    <source>
        <dbReference type="ARBA" id="ARBA00001968"/>
    </source>
</evidence>
<comment type="caution">
    <text evidence="8">The sequence shown here is derived from an EMBL/GenBank/DDBJ whole genome shotgun (WGS) entry which is preliminary data.</text>
</comment>
<evidence type="ECO:0000256" key="2">
    <source>
        <dbReference type="ARBA" id="ARBA00022722"/>
    </source>
</evidence>
<evidence type="ECO:0000256" key="3">
    <source>
        <dbReference type="ARBA" id="ARBA00022759"/>
    </source>
</evidence>
<comment type="similarity">
    <text evidence="5">Belongs to the YicC/YloC family.</text>
</comment>
<accession>A0A062TWB1</accession>
<evidence type="ECO:0000313" key="8">
    <source>
        <dbReference type="EMBL" id="RAN32600.1"/>
    </source>
</evidence>
<evidence type="ECO:0000313" key="9">
    <source>
        <dbReference type="Proteomes" id="UP000249123"/>
    </source>
</evidence>
<dbReference type="InterPro" id="IPR013527">
    <property type="entry name" value="YicC-like_N"/>
</dbReference>
<name>A0A062TWB1_9PROT</name>
<comment type="cofactor">
    <cofactor evidence="1">
        <name>a divalent metal cation</name>
        <dbReference type="ChEBI" id="CHEBI:60240"/>
    </cofactor>
</comment>
<dbReference type="Pfam" id="PF03755">
    <property type="entry name" value="YicC-like_N"/>
    <property type="match status" value="1"/>
</dbReference>
<keyword evidence="4" id="KW-0378">Hydrolase</keyword>
<dbReference type="Pfam" id="PF08340">
    <property type="entry name" value="YicC-like_C"/>
    <property type="match status" value="1"/>
</dbReference>
<dbReference type="AlphaFoldDB" id="A0A062TWB1"/>